<proteinExistence type="inferred from homology"/>
<dbReference type="SUPFAM" id="SSF51971">
    <property type="entry name" value="Nucleotide-binding domain"/>
    <property type="match status" value="1"/>
</dbReference>
<accession>A0A6J7GH49</accession>
<name>A0A6J7GH49_9ZZZZ</name>
<dbReference type="PANTHER" id="PTHR11530:SF11">
    <property type="entry name" value="D-ASPARTATE OXIDASE"/>
    <property type="match status" value="1"/>
</dbReference>
<comment type="cofactor">
    <cofactor evidence="1">
        <name>FAD</name>
        <dbReference type="ChEBI" id="CHEBI:57692"/>
    </cofactor>
</comment>
<evidence type="ECO:0000256" key="2">
    <source>
        <dbReference type="ARBA" id="ARBA00006730"/>
    </source>
</evidence>
<keyword evidence="4" id="KW-0274">FAD</keyword>
<dbReference type="InterPro" id="IPR006076">
    <property type="entry name" value="FAD-dep_OxRdtase"/>
</dbReference>
<comment type="similarity">
    <text evidence="2">Belongs to the DAMOX/DASOX family.</text>
</comment>
<evidence type="ECO:0000256" key="4">
    <source>
        <dbReference type="ARBA" id="ARBA00022827"/>
    </source>
</evidence>
<gene>
    <name evidence="7" type="ORF">UFOPK3516_01013</name>
</gene>
<dbReference type="InterPro" id="IPR023209">
    <property type="entry name" value="DAO"/>
</dbReference>
<dbReference type="GO" id="GO:0071949">
    <property type="term" value="F:FAD binding"/>
    <property type="evidence" value="ECO:0007669"/>
    <property type="project" value="InterPro"/>
</dbReference>
<organism evidence="7">
    <name type="scientific">freshwater metagenome</name>
    <dbReference type="NCBI Taxonomy" id="449393"/>
    <lineage>
        <taxon>unclassified sequences</taxon>
        <taxon>metagenomes</taxon>
        <taxon>ecological metagenomes</taxon>
    </lineage>
</organism>
<dbReference type="PANTHER" id="PTHR11530">
    <property type="entry name" value="D-AMINO ACID OXIDASE"/>
    <property type="match status" value="1"/>
</dbReference>
<keyword evidence="3" id="KW-0285">Flavoprotein</keyword>
<dbReference type="Gene3D" id="3.40.50.720">
    <property type="entry name" value="NAD(P)-binding Rossmann-like Domain"/>
    <property type="match status" value="1"/>
</dbReference>
<dbReference type="Gene3D" id="3.30.9.10">
    <property type="entry name" value="D-Amino Acid Oxidase, subunit A, domain 2"/>
    <property type="match status" value="1"/>
</dbReference>
<evidence type="ECO:0000313" key="7">
    <source>
        <dbReference type="EMBL" id="CAB4902669.1"/>
    </source>
</evidence>
<evidence type="ECO:0000256" key="1">
    <source>
        <dbReference type="ARBA" id="ARBA00001974"/>
    </source>
</evidence>
<dbReference type="Pfam" id="PF01266">
    <property type="entry name" value="DAO"/>
    <property type="match status" value="1"/>
</dbReference>
<dbReference type="AlphaFoldDB" id="A0A6J7GH49"/>
<feature type="domain" description="FAD dependent oxidoreductase" evidence="6">
    <location>
        <begin position="20"/>
        <end position="294"/>
    </location>
</feature>
<evidence type="ECO:0000256" key="3">
    <source>
        <dbReference type="ARBA" id="ARBA00022630"/>
    </source>
</evidence>
<dbReference type="GO" id="GO:0005737">
    <property type="term" value="C:cytoplasm"/>
    <property type="evidence" value="ECO:0007669"/>
    <property type="project" value="TreeGrafter"/>
</dbReference>
<sequence length="300" mass="32271">MVDLVEDSEQGKAISKGDAVTVVGAGVIGLFTAYELVLRGYSNVTVLAERFDKLTSHNAGGLLAPVSMDNAPEIQKIIDQVGIDAYRFYAAVAKGEQPDFAGGAKIVPSYFETRDESGLEAYVGQVMQPAKDVLVDFGNGTTRNMVVYDDGIFMDTAVMMQELHKYLDTRVTFVEQKVTDFGELPAKLVFDSAGLGSGALNGDAEMVSVQGHLIMLKDQVPADMEYMILVYFAEGHTEAGQKVKRSLYVFPKHLPGTGPNDIGVVGGTFVEGGTPETPNRSEFATLLKGAKDYYGIAENA</sequence>
<dbReference type="GO" id="GO:0019478">
    <property type="term" value="P:D-amino acid catabolic process"/>
    <property type="evidence" value="ECO:0007669"/>
    <property type="project" value="TreeGrafter"/>
</dbReference>
<evidence type="ECO:0000259" key="6">
    <source>
        <dbReference type="Pfam" id="PF01266"/>
    </source>
</evidence>
<dbReference type="EMBL" id="CAFBMB010000076">
    <property type="protein sequence ID" value="CAB4902669.1"/>
    <property type="molecule type" value="Genomic_DNA"/>
</dbReference>
<protein>
    <submittedName>
        <fullName evidence="7">Unannotated protein</fullName>
    </submittedName>
</protein>
<dbReference type="GO" id="GO:0003884">
    <property type="term" value="F:D-amino-acid oxidase activity"/>
    <property type="evidence" value="ECO:0007669"/>
    <property type="project" value="InterPro"/>
</dbReference>
<keyword evidence="5" id="KW-0560">Oxidoreductase</keyword>
<reference evidence="7" key="1">
    <citation type="submission" date="2020-05" db="EMBL/GenBank/DDBJ databases">
        <authorList>
            <person name="Chiriac C."/>
            <person name="Salcher M."/>
            <person name="Ghai R."/>
            <person name="Kavagutti S V."/>
        </authorList>
    </citation>
    <scope>NUCLEOTIDE SEQUENCE</scope>
</reference>
<evidence type="ECO:0000256" key="5">
    <source>
        <dbReference type="ARBA" id="ARBA00023002"/>
    </source>
</evidence>